<dbReference type="Gene3D" id="2.120.10.80">
    <property type="entry name" value="Kelch-type beta propeller"/>
    <property type="match status" value="2"/>
</dbReference>
<keyword evidence="1" id="KW-0472">Membrane</keyword>
<dbReference type="Pfam" id="PF00196">
    <property type="entry name" value="GerE"/>
    <property type="match status" value="1"/>
</dbReference>
<dbReference type="GO" id="GO:0003677">
    <property type="term" value="F:DNA binding"/>
    <property type="evidence" value="ECO:0007669"/>
    <property type="project" value="InterPro"/>
</dbReference>
<dbReference type="InterPro" id="IPR000792">
    <property type="entry name" value="Tscrpt_reg_LuxR_C"/>
</dbReference>
<dbReference type="CDD" id="cd06170">
    <property type="entry name" value="LuxR_C_like"/>
    <property type="match status" value="1"/>
</dbReference>
<dbReference type="SUPFAM" id="SSF46894">
    <property type="entry name" value="C-terminal effector domain of the bipartite response regulators"/>
    <property type="match status" value="1"/>
</dbReference>
<dbReference type="PROSITE" id="PS50043">
    <property type="entry name" value="HTH_LUXR_2"/>
    <property type="match status" value="1"/>
</dbReference>
<dbReference type="EMBL" id="DSXR01000051">
    <property type="protein sequence ID" value="HGS86935.1"/>
    <property type="molecule type" value="Genomic_DNA"/>
</dbReference>
<keyword evidence="1" id="KW-0812">Transmembrane</keyword>
<dbReference type="AlphaFoldDB" id="A0A7C4L155"/>
<proteinExistence type="predicted"/>
<dbReference type="SMART" id="SM00421">
    <property type="entry name" value="HTH_LUXR"/>
    <property type="match status" value="1"/>
</dbReference>
<dbReference type="InterPro" id="IPR006652">
    <property type="entry name" value="Kelch_1"/>
</dbReference>
<dbReference type="SMART" id="SM00612">
    <property type="entry name" value="Kelch"/>
    <property type="match status" value="4"/>
</dbReference>
<dbReference type="PROSITE" id="PS00622">
    <property type="entry name" value="HTH_LUXR_1"/>
    <property type="match status" value="1"/>
</dbReference>
<reference evidence="3" key="1">
    <citation type="journal article" date="2020" name="mSystems">
        <title>Genome- and Community-Level Interaction Insights into Carbon Utilization and Element Cycling Functions of Hydrothermarchaeota in Hydrothermal Sediment.</title>
        <authorList>
            <person name="Zhou Z."/>
            <person name="Liu Y."/>
            <person name="Xu W."/>
            <person name="Pan J."/>
            <person name="Luo Z.H."/>
            <person name="Li M."/>
        </authorList>
    </citation>
    <scope>NUCLEOTIDE SEQUENCE [LARGE SCALE GENOMIC DNA]</scope>
    <source>
        <strain evidence="3">SpSt-556</strain>
    </source>
</reference>
<evidence type="ECO:0000256" key="1">
    <source>
        <dbReference type="SAM" id="Phobius"/>
    </source>
</evidence>
<organism evidence="3">
    <name type="scientific">Bellilinea caldifistulae</name>
    <dbReference type="NCBI Taxonomy" id="360411"/>
    <lineage>
        <taxon>Bacteria</taxon>
        <taxon>Bacillati</taxon>
        <taxon>Chloroflexota</taxon>
        <taxon>Anaerolineae</taxon>
        <taxon>Anaerolineales</taxon>
        <taxon>Anaerolineaceae</taxon>
        <taxon>Bellilinea</taxon>
    </lineage>
</organism>
<feature type="domain" description="HTH luxR-type" evidence="2">
    <location>
        <begin position="1"/>
        <end position="65"/>
    </location>
</feature>
<dbReference type="PANTHER" id="PTHR45632">
    <property type="entry name" value="LD33804P"/>
    <property type="match status" value="1"/>
</dbReference>
<dbReference type="Gene3D" id="1.10.10.10">
    <property type="entry name" value="Winged helix-like DNA-binding domain superfamily/Winged helix DNA-binding domain"/>
    <property type="match status" value="1"/>
</dbReference>
<accession>A0A7C4L155</accession>
<dbReference type="SUPFAM" id="SSF117281">
    <property type="entry name" value="Kelch motif"/>
    <property type="match status" value="1"/>
</dbReference>
<evidence type="ECO:0000313" key="3">
    <source>
        <dbReference type="EMBL" id="HGS86935.1"/>
    </source>
</evidence>
<dbReference type="Pfam" id="PF24681">
    <property type="entry name" value="Kelch_KLHDC2_KLHL20_DRC7"/>
    <property type="match status" value="1"/>
</dbReference>
<comment type="caution">
    <text evidence="3">The sequence shown here is derived from an EMBL/GenBank/DDBJ whole genome shotgun (WGS) entry which is preliminary data.</text>
</comment>
<feature type="transmembrane region" description="Helical" evidence="1">
    <location>
        <begin position="105"/>
        <end position="122"/>
    </location>
</feature>
<keyword evidence="1" id="KW-1133">Transmembrane helix</keyword>
<sequence length="435" mass="47650">MSSENELSEREKEILRLVATGASNKEIAQALYISPNTVKVHLRNIFAKIGVVSRTEATLYAIKIGLIPEAVREEILINPSASSNRDTAADEPVAETRSSPIKGRGWVLLLVLLLIGLGFFRMRGINPGGVSPANSGQRWSQLADLPERVGGGVTERYEGYLYLFGGEKDGKLSGDVFAYDITQNLWEEKTAKPTFASGIQAGVLGEKVYLPGGKLADETITTLVEVYDPRNDLWELTTPLPVPLTGYGLAVFEGRLYLFGGWDGNSFRDEVWVFEPDAKEWMLQQKMPFARAFMAAAVLGNKIYLLGGESLDGVSDDCVAFYPNREKDDPTAWEQKPPLPRGRKNLRAAVLADGVYVAGGVNQIDQPITDILRFNESSGIWEVLEPPPLLVSADTALAASQTRLHFLGGTLGMRTVAYHQAYQALYTVVLPAVSR</sequence>
<dbReference type="PRINTS" id="PR00038">
    <property type="entry name" value="HTHLUXR"/>
</dbReference>
<dbReference type="SUPFAM" id="SSF50965">
    <property type="entry name" value="Galactose oxidase, central domain"/>
    <property type="match status" value="1"/>
</dbReference>
<dbReference type="InterPro" id="IPR011043">
    <property type="entry name" value="Gal_Oxase/kelch_b-propeller"/>
</dbReference>
<dbReference type="GO" id="GO:0006355">
    <property type="term" value="P:regulation of DNA-templated transcription"/>
    <property type="evidence" value="ECO:0007669"/>
    <property type="project" value="InterPro"/>
</dbReference>
<gene>
    <name evidence="3" type="ORF">ENT17_04885</name>
</gene>
<dbReference type="InterPro" id="IPR015915">
    <property type="entry name" value="Kelch-typ_b-propeller"/>
</dbReference>
<name>A0A7C4L155_9CHLR</name>
<dbReference type="InterPro" id="IPR016032">
    <property type="entry name" value="Sig_transdc_resp-reg_C-effctor"/>
</dbReference>
<evidence type="ECO:0000259" key="2">
    <source>
        <dbReference type="PROSITE" id="PS50043"/>
    </source>
</evidence>
<dbReference type="InterPro" id="IPR036388">
    <property type="entry name" value="WH-like_DNA-bd_sf"/>
</dbReference>
<protein>
    <recommendedName>
        <fullName evidence="2">HTH luxR-type domain-containing protein</fullName>
    </recommendedName>
</protein>